<dbReference type="InterPro" id="IPR028974">
    <property type="entry name" value="TSP_type-3_rpt"/>
</dbReference>
<feature type="repeat" description="TSP type-3" evidence="4">
    <location>
        <begin position="279"/>
        <end position="314"/>
    </location>
</feature>
<feature type="repeat" description="TSP type-3" evidence="4">
    <location>
        <begin position="338"/>
        <end position="375"/>
    </location>
</feature>
<feature type="repeat" description="TSP type-3" evidence="4">
    <location>
        <begin position="412"/>
        <end position="447"/>
    </location>
</feature>
<sequence>MGLTLVMALDGSECPGEGRFSDASTCGGFIECIADKTGGYSVKRDHCNGYVYNATSMTCSQTLCDSRRERSVTNDYHPLSQVCESQPDRFLCANCKTLVHCVMGQAFVRQCIKDFYCTEKPGFGGAVCYPDEPAAWKCVEATDEYLGYPFAHCDIPDDLCPETDPCLQNPCYSGVACTFTSVAPFYTCGACPAGFTGDGETCDALQCPVGFAGIGGDCAPDSDLDGFPDTELGCSSKYCRKDNCDNCPLTPNSKQEDADSDGRGDVCDNCPAMSNPSQRDIDGDQIGDDCDDDIDNDGSLNAADNCPLMANSNQADADGDGLGDVCDNCPLNPNPGQEDVDEDLLGDACDDNVDLDGDGVEDSADNCPSVANSNQQDVDGDGDGDLCDLDSDNDGVNDPSDNCFLLPNPGQEDANGDGRGDACSTDFDGDRITDANDNCIKNPNVYATDFRY</sequence>
<dbReference type="Gene3D" id="4.10.1080.10">
    <property type="entry name" value="TSP type-3 repeat"/>
    <property type="match status" value="3"/>
</dbReference>
<gene>
    <name evidence="7" type="ORF">C7M84_002434</name>
</gene>
<dbReference type="PROSITE" id="PS50026">
    <property type="entry name" value="EGF_3"/>
    <property type="match status" value="1"/>
</dbReference>
<dbReference type="PROSITE" id="PS51234">
    <property type="entry name" value="TSP3"/>
    <property type="match status" value="4"/>
</dbReference>
<dbReference type="PANTHER" id="PTHR10199:SF100">
    <property type="entry name" value="THROMBOSPONDIN, ISOFORM A"/>
    <property type="match status" value="1"/>
</dbReference>
<evidence type="ECO:0000313" key="7">
    <source>
        <dbReference type="EMBL" id="ROT78855.1"/>
    </source>
</evidence>
<feature type="domain" description="EGF-like" evidence="6">
    <location>
        <begin position="162"/>
        <end position="203"/>
    </location>
</feature>
<evidence type="ECO:0000259" key="6">
    <source>
        <dbReference type="PROSITE" id="PS50026"/>
    </source>
</evidence>
<feature type="compositionally biased region" description="Acidic residues" evidence="5">
    <location>
        <begin position="378"/>
        <end position="393"/>
    </location>
</feature>
<dbReference type="InterPro" id="IPR003367">
    <property type="entry name" value="Thrombospondin_3-like_rpt"/>
</dbReference>
<dbReference type="Pfam" id="PF02412">
    <property type="entry name" value="TSP_3"/>
    <property type="match status" value="5"/>
</dbReference>
<feature type="region of interest" description="Disordered" evidence="5">
    <location>
        <begin position="354"/>
        <end position="393"/>
    </location>
</feature>
<protein>
    <submittedName>
        <fullName evidence="7">Thrombospondin</fullName>
    </submittedName>
</protein>
<feature type="repeat" description="TSP type-3" evidence="4">
    <location>
        <begin position="376"/>
        <end position="411"/>
    </location>
</feature>
<reference evidence="7 8" key="2">
    <citation type="submission" date="2019-01" db="EMBL/GenBank/DDBJ databases">
        <title>The decoding of complex shrimp genome reveals the adaptation for benthos swimmer, frequently molting mechanism and breeding impact on genome.</title>
        <authorList>
            <person name="Sun Y."/>
            <person name="Gao Y."/>
            <person name="Yu Y."/>
        </authorList>
    </citation>
    <scope>NUCLEOTIDE SEQUENCE [LARGE SCALE GENOMIC DNA]</scope>
    <source>
        <tissue evidence="7">Muscle</tissue>
    </source>
</reference>
<dbReference type="AlphaFoldDB" id="A0A3R7MK55"/>
<feature type="compositionally biased region" description="Acidic residues" evidence="5">
    <location>
        <begin position="354"/>
        <end position="364"/>
    </location>
</feature>
<dbReference type="FunFam" id="4.10.1080.10:FF:000001">
    <property type="entry name" value="Thrombospondin 3"/>
    <property type="match status" value="1"/>
</dbReference>
<dbReference type="PANTHER" id="PTHR10199">
    <property type="entry name" value="THROMBOSPONDIN"/>
    <property type="match status" value="1"/>
</dbReference>
<evidence type="ECO:0000256" key="2">
    <source>
        <dbReference type="ARBA" id="ARBA00022837"/>
    </source>
</evidence>
<keyword evidence="2 4" id="KW-0106">Calcium</keyword>
<dbReference type="InterPro" id="IPR000742">
    <property type="entry name" value="EGF"/>
</dbReference>
<evidence type="ECO:0000313" key="8">
    <source>
        <dbReference type="Proteomes" id="UP000283509"/>
    </source>
</evidence>
<name>A0A3R7MK55_PENVA</name>
<evidence type="ECO:0000256" key="5">
    <source>
        <dbReference type="SAM" id="MobiDB-lite"/>
    </source>
</evidence>
<organism evidence="7 8">
    <name type="scientific">Penaeus vannamei</name>
    <name type="common">Whiteleg shrimp</name>
    <name type="synonym">Litopenaeus vannamei</name>
    <dbReference type="NCBI Taxonomy" id="6689"/>
    <lineage>
        <taxon>Eukaryota</taxon>
        <taxon>Metazoa</taxon>
        <taxon>Ecdysozoa</taxon>
        <taxon>Arthropoda</taxon>
        <taxon>Crustacea</taxon>
        <taxon>Multicrustacea</taxon>
        <taxon>Malacostraca</taxon>
        <taxon>Eumalacostraca</taxon>
        <taxon>Eucarida</taxon>
        <taxon>Decapoda</taxon>
        <taxon>Dendrobranchiata</taxon>
        <taxon>Penaeoidea</taxon>
        <taxon>Penaeidae</taxon>
        <taxon>Penaeus</taxon>
    </lineage>
</organism>
<keyword evidence="3" id="KW-1015">Disulfide bond</keyword>
<keyword evidence="1" id="KW-0732">Signal</keyword>
<dbReference type="SUPFAM" id="SSF103647">
    <property type="entry name" value="TSP type-3 repeat"/>
    <property type="match status" value="2"/>
</dbReference>
<dbReference type="OrthoDB" id="14563at2759"/>
<proteinExistence type="predicted"/>
<dbReference type="GO" id="GO:0007155">
    <property type="term" value="P:cell adhesion"/>
    <property type="evidence" value="ECO:0007669"/>
    <property type="project" value="InterPro"/>
</dbReference>
<dbReference type="Proteomes" id="UP000283509">
    <property type="component" value="Unassembled WGS sequence"/>
</dbReference>
<dbReference type="EMBL" id="QCYY01001321">
    <property type="protein sequence ID" value="ROT78855.1"/>
    <property type="molecule type" value="Genomic_DNA"/>
</dbReference>
<feature type="region of interest" description="Disordered" evidence="5">
    <location>
        <begin position="269"/>
        <end position="294"/>
    </location>
</feature>
<keyword evidence="3" id="KW-0245">EGF-like domain</keyword>
<comment type="caution">
    <text evidence="3">Lacks conserved residue(s) required for the propagation of feature annotation.</text>
</comment>
<comment type="caution">
    <text evidence="7">The sequence shown here is derived from an EMBL/GenBank/DDBJ whole genome shotgun (WGS) entry which is preliminary data.</text>
</comment>
<feature type="disulfide bond" evidence="3">
    <location>
        <begin position="171"/>
        <end position="188"/>
    </location>
</feature>
<evidence type="ECO:0000256" key="3">
    <source>
        <dbReference type="PROSITE-ProRule" id="PRU00076"/>
    </source>
</evidence>
<dbReference type="STRING" id="6689.A0A3R7MK55"/>
<dbReference type="GO" id="GO:0005509">
    <property type="term" value="F:calcium ion binding"/>
    <property type="evidence" value="ECO:0007669"/>
    <property type="project" value="UniProtKB-UniRule"/>
</dbReference>
<keyword evidence="8" id="KW-1185">Reference proteome</keyword>
<accession>A0A3R7MK55</accession>
<reference evidence="7 8" key="1">
    <citation type="submission" date="2018-04" db="EMBL/GenBank/DDBJ databases">
        <authorList>
            <person name="Zhang X."/>
            <person name="Yuan J."/>
            <person name="Li F."/>
            <person name="Xiang J."/>
        </authorList>
    </citation>
    <scope>NUCLEOTIDE SEQUENCE [LARGE SCALE GENOMIC DNA]</scope>
    <source>
        <tissue evidence="7">Muscle</tissue>
    </source>
</reference>
<evidence type="ECO:0000256" key="1">
    <source>
        <dbReference type="ARBA" id="ARBA00022729"/>
    </source>
</evidence>
<dbReference type="InterPro" id="IPR017897">
    <property type="entry name" value="Thrombospondin_3_rpt"/>
</dbReference>
<evidence type="ECO:0000256" key="4">
    <source>
        <dbReference type="PROSITE-ProRule" id="PRU00634"/>
    </source>
</evidence>
<feature type="compositionally biased region" description="Acidic residues" evidence="5">
    <location>
        <begin position="283"/>
        <end position="294"/>
    </location>
</feature>